<reference evidence="7 8" key="1">
    <citation type="journal article" date="2023" name="bioRxiv">
        <title>High-quality genome assemblies of four members of thePodospora anserinaspecies complex.</title>
        <authorList>
            <person name="Ament-Velasquez S.L."/>
            <person name="Vogan A.A."/>
            <person name="Wallerman O."/>
            <person name="Hartmann F."/>
            <person name="Gautier V."/>
            <person name="Silar P."/>
            <person name="Giraud T."/>
            <person name="Johannesson H."/>
        </authorList>
    </citation>
    <scope>NUCLEOTIDE SEQUENCE [LARGE SCALE GENOMIC DNA]</scope>
    <source>
        <strain evidence="7 8">CBS 112042</strain>
    </source>
</reference>
<keyword evidence="4 5" id="KW-0539">Nucleus</keyword>
<dbReference type="Proteomes" id="UP001322138">
    <property type="component" value="Unassembled WGS sequence"/>
</dbReference>
<dbReference type="RefSeq" id="XP_062734836.1">
    <property type="nucleotide sequence ID" value="XM_062876255.1"/>
</dbReference>
<comment type="subcellular location">
    <subcellularLocation>
        <location evidence="1 5">Nucleus</location>
    </subcellularLocation>
</comment>
<keyword evidence="5" id="KW-0863">Zinc-finger</keyword>
<evidence type="ECO:0000256" key="1">
    <source>
        <dbReference type="ARBA" id="ARBA00004123"/>
    </source>
</evidence>
<organism evidence="7 8">
    <name type="scientific">Podospora bellae-mahoneyi</name>
    <dbReference type="NCBI Taxonomy" id="2093777"/>
    <lineage>
        <taxon>Eukaryota</taxon>
        <taxon>Fungi</taxon>
        <taxon>Dikarya</taxon>
        <taxon>Ascomycota</taxon>
        <taxon>Pezizomycotina</taxon>
        <taxon>Sordariomycetes</taxon>
        <taxon>Sordariomycetidae</taxon>
        <taxon>Sordariales</taxon>
        <taxon>Podosporaceae</taxon>
        <taxon>Podospora</taxon>
    </lineage>
</organism>
<keyword evidence="8" id="KW-1185">Reference proteome</keyword>
<dbReference type="SUPFAM" id="SSF57783">
    <property type="entry name" value="Zinc beta-ribbon"/>
    <property type="match status" value="1"/>
</dbReference>
<evidence type="ECO:0000256" key="3">
    <source>
        <dbReference type="ARBA" id="ARBA00022833"/>
    </source>
</evidence>
<dbReference type="InterPro" id="IPR038567">
    <property type="entry name" value="T_Elf1_sf"/>
</dbReference>
<accession>A0ABR0FSA6</accession>
<evidence type="ECO:0000256" key="4">
    <source>
        <dbReference type="ARBA" id="ARBA00023242"/>
    </source>
</evidence>
<keyword evidence="5" id="KW-0479">Metal-binding</keyword>
<evidence type="ECO:0000313" key="8">
    <source>
        <dbReference type="Proteomes" id="UP001322138"/>
    </source>
</evidence>
<feature type="compositionally biased region" description="Low complexity" evidence="6">
    <location>
        <begin position="91"/>
        <end position="104"/>
    </location>
</feature>
<feature type="compositionally biased region" description="Acidic residues" evidence="6">
    <location>
        <begin position="111"/>
        <end position="129"/>
    </location>
</feature>
<dbReference type="GeneID" id="87895737"/>
<feature type="region of interest" description="Disordered" evidence="6">
    <location>
        <begin position="85"/>
        <end position="129"/>
    </location>
</feature>
<proteinExistence type="inferred from homology"/>
<keyword evidence="5" id="KW-0804">Transcription</keyword>
<protein>
    <recommendedName>
        <fullName evidence="5">Transcription elongation factor 1 homolog</fullName>
    </recommendedName>
</protein>
<evidence type="ECO:0000256" key="6">
    <source>
        <dbReference type="SAM" id="MobiDB-lite"/>
    </source>
</evidence>
<dbReference type="Gene3D" id="2.20.25.190">
    <property type="match status" value="1"/>
</dbReference>
<keyword evidence="3 5" id="KW-0862">Zinc</keyword>
<name>A0ABR0FSA6_9PEZI</name>
<comment type="similarity">
    <text evidence="2 5">Belongs to the ELOF1 family.</text>
</comment>
<dbReference type="Pfam" id="PF05129">
    <property type="entry name" value="Zn_ribbon_Elf1"/>
    <property type="match status" value="1"/>
</dbReference>
<dbReference type="InterPro" id="IPR007808">
    <property type="entry name" value="Elf1"/>
</dbReference>
<dbReference type="PANTHER" id="PTHR20934">
    <property type="entry name" value="TRANSCRIPTION ELONGATION FACTOR 1 HOMOLOG"/>
    <property type="match status" value="1"/>
</dbReference>
<evidence type="ECO:0000256" key="2">
    <source>
        <dbReference type="ARBA" id="ARBA00009730"/>
    </source>
</evidence>
<feature type="compositionally biased region" description="Basic residues" evidence="6">
    <location>
        <begin position="1"/>
        <end position="13"/>
    </location>
</feature>
<dbReference type="EMBL" id="JAFFGZ010000004">
    <property type="protein sequence ID" value="KAK4645860.1"/>
    <property type="molecule type" value="Genomic_DNA"/>
</dbReference>
<sequence>MGKRKKATRKPTGPRRNEPLPSVFTCLFCNHEKAVSVKVDKKAGVGSLDCKICGQHFQCGINYLSAPVDVYAEWVDAADAVAQENSEKAKAAAAGGRSSNSGGRAARRVEADDDEDGYGDVIPDDDDYE</sequence>
<evidence type="ECO:0000256" key="5">
    <source>
        <dbReference type="RuleBase" id="RU364033"/>
    </source>
</evidence>
<keyword evidence="5" id="KW-0805">Transcription regulation</keyword>
<comment type="function">
    <text evidence="5">Transcription elongation factor implicated in the maintenance of proper chromatin structure in actively transcribed regions.</text>
</comment>
<comment type="caution">
    <text evidence="7">The sequence shown here is derived from an EMBL/GenBank/DDBJ whole genome shotgun (WGS) entry which is preliminary data.</text>
</comment>
<feature type="region of interest" description="Disordered" evidence="6">
    <location>
        <begin position="1"/>
        <end position="21"/>
    </location>
</feature>
<dbReference type="PANTHER" id="PTHR20934:SF0">
    <property type="entry name" value="TRANSCRIPTION ELONGATION FACTOR 1 HOMOLOG"/>
    <property type="match status" value="1"/>
</dbReference>
<gene>
    <name evidence="7" type="ORF">QC761_205280</name>
</gene>
<evidence type="ECO:0000313" key="7">
    <source>
        <dbReference type="EMBL" id="KAK4645860.1"/>
    </source>
</evidence>